<dbReference type="PANTHER" id="PTHR35303">
    <property type="entry name" value="OS02G0197800 PROTEIN"/>
    <property type="match status" value="1"/>
</dbReference>
<proteinExistence type="predicted"/>
<name>A0A4Y8ULH3_9GAMM</name>
<dbReference type="InterPro" id="IPR038492">
    <property type="entry name" value="GBBH-like_N_sf"/>
</dbReference>
<evidence type="ECO:0000313" key="4">
    <source>
        <dbReference type="EMBL" id="TFH69252.1"/>
    </source>
</evidence>
<dbReference type="Proteomes" id="UP000298133">
    <property type="component" value="Unassembled WGS sequence"/>
</dbReference>
<accession>A0A4Y8ULH3</accession>
<keyword evidence="5" id="KW-1185">Reference proteome</keyword>
<dbReference type="InterPro" id="IPR010376">
    <property type="entry name" value="GBBH-like_N"/>
</dbReference>
<evidence type="ECO:0000256" key="2">
    <source>
        <dbReference type="ARBA" id="ARBA00023004"/>
    </source>
</evidence>
<evidence type="ECO:0000259" key="3">
    <source>
        <dbReference type="Pfam" id="PF06155"/>
    </source>
</evidence>
<keyword evidence="2" id="KW-0408">Iron</keyword>
<dbReference type="OrthoDB" id="9794178at2"/>
<protein>
    <submittedName>
        <fullName evidence="4">DUF971 domain-containing protein</fullName>
    </submittedName>
</protein>
<dbReference type="GO" id="GO:0046872">
    <property type="term" value="F:metal ion binding"/>
    <property type="evidence" value="ECO:0007669"/>
    <property type="project" value="UniProtKB-KW"/>
</dbReference>
<gene>
    <name evidence="4" type="ORF">E3W66_04870</name>
</gene>
<reference evidence="4 5" key="1">
    <citation type="submission" date="2019-03" db="EMBL/GenBank/DDBJ databases">
        <title>Draft genome of Gammaproteobacteria bacterium LSUCC0057, a member of the SAR92 clade.</title>
        <authorList>
            <person name="Lanclos V.C."/>
            <person name="Doiron C."/>
            <person name="Henson M.W."/>
            <person name="Thrash J.C."/>
        </authorList>
    </citation>
    <scope>NUCLEOTIDE SEQUENCE [LARGE SCALE GENOMIC DNA]</scope>
    <source>
        <strain evidence="4 5">LSUCC0057</strain>
    </source>
</reference>
<sequence>MSRPSKITLNAARDQLLLSYANSVEGDTAQYVLAAEYLRVHSPSAEVRGHGRGQAVLQHGKRLVTIDKLEMAGNYALQIHFSDGHNSGIYTWQYLQQLVAEQPQRWAAYLEQLHNRGLSRDADVAVVKLID</sequence>
<evidence type="ECO:0000313" key="5">
    <source>
        <dbReference type="Proteomes" id="UP000298133"/>
    </source>
</evidence>
<dbReference type="Pfam" id="PF06155">
    <property type="entry name" value="GBBH-like_N"/>
    <property type="match status" value="1"/>
</dbReference>
<organism evidence="4 5">
    <name type="scientific">Gammaproteobacteria bacterium LSUCC0057</name>
    <dbReference type="NCBI Taxonomy" id="2559237"/>
    <lineage>
        <taxon>Bacteria</taxon>
        <taxon>Pseudomonadati</taxon>
        <taxon>Pseudomonadota</taxon>
        <taxon>Gammaproteobacteria</taxon>
        <taxon>Cellvibrionales</taxon>
        <taxon>Porticoccaceae</taxon>
        <taxon>SAR92 clade</taxon>
    </lineage>
</organism>
<dbReference type="AlphaFoldDB" id="A0A4Y8ULH3"/>
<feature type="domain" description="Gamma-butyrobetaine hydroxylase-like N-terminal" evidence="3">
    <location>
        <begin position="27"/>
        <end position="95"/>
    </location>
</feature>
<evidence type="ECO:0000256" key="1">
    <source>
        <dbReference type="ARBA" id="ARBA00022723"/>
    </source>
</evidence>
<dbReference type="PANTHER" id="PTHR35303:SF5">
    <property type="entry name" value="OS02G0197800 PROTEIN"/>
    <property type="match status" value="1"/>
</dbReference>
<comment type="caution">
    <text evidence="4">The sequence shown here is derived from an EMBL/GenBank/DDBJ whole genome shotgun (WGS) entry which is preliminary data.</text>
</comment>
<dbReference type="EMBL" id="SPIA01000001">
    <property type="protein sequence ID" value="TFH69252.1"/>
    <property type="molecule type" value="Genomic_DNA"/>
</dbReference>
<keyword evidence="1" id="KW-0479">Metal-binding</keyword>
<dbReference type="Gene3D" id="3.30.2020.30">
    <property type="match status" value="1"/>
</dbReference>